<proteinExistence type="evidence at transcript level"/>
<accession>A0A0U4KF18</accession>
<keyword evidence="1 2" id="KW-0694">RNA-binding</keyword>
<protein>
    <submittedName>
        <fullName evidence="5">Boule1-a</fullName>
    </submittedName>
</protein>
<dbReference type="InterPro" id="IPR035979">
    <property type="entry name" value="RBD_domain_sf"/>
</dbReference>
<reference evidence="5" key="1">
    <citation type="submission" date="2015-11" db="EMBL/GenBank/DDBJ databases">
        <title>Wnt signalling in multipotent stem cell formation and differentiation in Clytia hemisphaerica larval development.</title>
        <authorList>
            <person name="Ruggiero A."/>
            <person name="Lapebie P."/>
            <person name="Barreau C."/>
            <person name="Houliston E."/>
        </authorList>
    </citation>
    <scope>NUCLEOTIDE SEQUENCE</scope>
</reference>
<dbReference type="Gene3D" id="3.30.70.330">
    <property type="match status" value="1"/>
</dbReference>
<dbReference type="Pfam" id="PF00076">
    <property type="entry name" value="RRM_1"/>
    <property type="match status" value="1"/>
</dbReference>
<dbReference type="GO" id="GO:0070935">
    <property type="term" value="P:3'-UTR-mediated mRNA stabilization"/>
    <property type="evidence" value="ECO:0007669"/>
    <property type="project" value="TreeGrafter"/>
</dbReference>
<dbReference type="EMBL" id="KU162956">
    <property type="protein sequence ID" value="ALY05314.1"/>
    <property type="molecule type" value="mRNA"/>
</dbReference>
<evidence type="ECO:0000256" key="1">
    <source>
        <dbReference type="ARBA" id="ARBA00022884"/>
    </source>
</evidence>
<feature type="compositionally biased region" description="Polar residues" evidence="3">
    <location>
        <begin position="120"/>
        <end position="129"/>
    </location>
</feature>
<dbReference type="AlphaFoldDB" id="A0A0U4KF18"/>
<dbReference type="GO" id="GO:0045948">
    <property type="term" value="P:positive regulation of translational initiation"/>
    <property type="evidence" value="ECO:0007669"/>
    <property type="project" value="TreeGrafter"/>
</dbReference>
<dbReference type="PROSITE" id="PS50102">
    <property type="entry name" value="RRM"/>
    <property type="match status" value="1"/>
</dbReference>
<dbReference type="InterPro" id="IPR000504">
    <property type="entry name" value="RRM_dom"/>
</dbReference>
<evidence type="ECO:0000313" key="5">
    <source>
        <dbReference type="EMBL" id="ALY05314.1"/>
    </source>
</evidence>
<dbReference type="PANTHER" id="PTHR11176:SF57">
    <property type="entry name" value="PROTEIN BOULE"/>
    <property type="match status" value="1"/>
</dbReference>
<dbReference type="GO" id="GO:0003730">
    <property type="term" value="F:mRNA 3'-UTR binding"/>
    <property type="evidence" value="ECO:0007669"/>
    <property type="project" value="TreeGrafter"/>
</dbReference>
<evidence type="ECO:0000256" key="3">
    <source>
        <dbReference type="SAM" id="MobiDB-lite"/>
    </source>
</evidence>
<dbReference type="GO" id="GO:0008494">
    <property type="term" value="F:translation activator activity"/>
    <property type="evidence" value="ECO:0007669"/>
    <property type="project" value="TreeGrafter"/>
</dbReference>
<evidence type="ECO:0000256" key="2">
    <source>
        <dbReference type="PROSITE-ProRule" id="PRU00176"/>
    </source>
</evidence>
<dbReference type="PANTHER" id="PTHR11176">
    <property type="entry name" value="BOULE-RELATED"/>
    <property type="match status" value="1"/>
</dbReference>
<dbReference type="SUPFAM" id="SSF54928">
    <property type="entry name" value="RNA-binding domain, RBD"/>
    <property type="match status" value="1"/>
</dbReference>
<feature type="region of interest" description="Disordered" evidence="3">
    <location>
        <begin position="118"/>
        <end position="159"/>
    </location>
</feature>
<feature type="compositionally biased region" description="Low complexity" evidence="3">
    <location>
        <begin position="130"/>
        <end position="157"/>
    </location>
</feature>
<name>A0A0U4KF18_9CNID</name>
<dbReference type="SMART" id="SM00360">
    <property type="entry name" value="RRM"/>
    <property type="match status" value="1"/>
</dbReference>
<sequence length="282" mass="30656">MIPSQTSANTTYIQTSRGPIKAIHIKVPVGIPTADGGLEIPNRVFLGGIPSETTELELETFFCDYGLVKDVRIVTDRITGDSKGYGFVTFDENEDISNLLSNDTIMMKGKKMRVRKAVRRNSSQFVNNDGKSSPESASSGSSSSNKSSGGGKSWSDSAVLFQPSRPSDELLMKNSPNEPVLLFPGNVYYGGSPYVSHQPSTAQQGGYYTPTITGPTQPTSQMMTPVTQAPATPAYINQPMNAGYPSQLMYQNHEAPSSYPPTGGYLVPVNTFYPTYPRYPMY</sequence>
<organism evidence="5">
    <name type="scientific">Clytia hemisphaerica</name>
    <dbReference type="NCBI Taxonomy" id="252671"/>
    <lineage>
        <taxon>Eukaryota</taxon>
        <taxon>Metazoa</taxon>
        <taxon>Cnidaria</taxon>
        <taxon>Hydrozoa</taxon>
        <taxon>Hydroidolina</taxon>
        <taxon>Leptothecata</taxon>
        <taxon>Obeliida</taxon>
        <taxon>Clytiidae</taxon>
        <taxon>Clytia</taxon>
    </lineage>
</organism>
<dbReference type="GO" id="GO:0005737">
    <property type="term" value="C:cytoplasm"/>
    <property type="evidence" value="ECO:0007669"/>
    <property type="project" value="TreeGrafter"/>
</dbReference>
<feature type="domain" description="RRM" evidence="4">
    <location>
        <begin position="42"/>
        <end position="119"/>
    </location>
</feature>
<dbReference type="InterPro" id="IPR012677">
    <property type="entry name" value="Nucleotide-bd_a/b_plait_sf"/>
</dbReference>
<evidence type="ECO:0000259" key="4">
    <source>
        <dbReference type="PROSITE" id="PS50102"/>
    </source>
</evidence>